<keyword evidence="2" id="KW-1185">Reference proteome</keyword>
<comment type="caution">
    <text evidence="1">The sequence shown here is derived from an EMBL/GenBank/DDBJ whole genome shotgun (WGS) entry which is preliminary data.</text>
</comment>
<dbReference type="EMBL" id="BAAAZN010000004">
    <property type="protein sequence ID" value="GAA3538708.1"/>
    <property type="molecule type" value="Genomic_DNA"/>
</dbReference>
<reference evidence="2" key="1">
    <citation type="journal article" date="2019" name="Int. J. Syst. Evol. Microbiol.">
        <title>The Global Catalogue of Microorganisms (GCM) 10K type strain sequencing project: providing services to taxonomists for standard genome sequencing and annotation.</title>
        <authorList>
            <consortium name="The Broad Institute Genomics Platform"/>
            <consortium name="The Broad Institute Genome Sequencing Center for Infectious Disease"/>
            <person name="Wu L."/>
            <person name="Ma J."/>
        </authorList>
    </citation>
    <scope>NUCLEOTIDE SEQUENCE [LARGE SCALE GENOMIC DNA]</scope>
    <source>
        <strain evidence="2">JCM 16898</strain>
    </source>
</reference>
<evidence type="ECO:0000313" key="2">
    <source>
        <dbReference type="Proteomes" id="UP001500689"/>
    </source>
</evidence>
<dbReference type="Proteomes" id="UP001500689">
    <property type="component" value="Unassembled WGS sequence"/>
</dbReference>
<name>A0ABP6VN94_9PSEU</name>
<protein>
    <submittedName>
        <fullName evidence="1">Uncharacterized protein</fullName>
    </submittedName>
</protein>
<sequence>MNQCTLLDQILAGQGYSAAHPTVADPKRSCRADKSFSDGGTRLGLDVVISLQDGQKYTDDIANPQQARSGKITGRPFIEQRDPLGVPGGCQIGMAVGSNARALVIVSTGTDSDAACKTTEEVASSLEPKLPKN</sequence>
<gene>
    <name evidence="1" type="ORF">GCM10022222_22870</name>
</gene>
<proteinExistence type="predicted"/>
<accession>A0ABP6VN94</accession>
<organism evidence="1 2">
    <name type="scientific">Amycolatopsis ultiminotia</name>
    <dbReference type="NCBI Taxonomy" id="543629"/>
    <lineage>
        <taxon>Bacteria</taxon>
        <taxon>Bacillati</taxon>
        <taxon>Actinomycetota</taxon>
        <taxon>Actinomycetes</taxon>
        <taxon>Pseudonocardiales</taxon>
        <taxon>Pseudonocardiaceae</taxon>
        <taxon>Amycolatopsis</taxon>
    </lineage>
</organism>
<evidence type="ECO:0000313" key="1">
    <source>
        <dbReference type="EMBL" id="GAA3538708.1"/>
    </source>
</evidence>